<dbReference type="PANTHER" id="PTHR37531:SF1">
    <property type="entry name" value="HEME EXPORTER PROTEIN D"/>
    <property type="match status" value="1"/>
</dbReference>
<dbReference type="Pfam" id="PF04995">
    <property type="entry name" value="CcmD"/>
    <property type="match status" value="1"/>
</dbReference>
<keyword evidence="5 12" id="KW-0813">Transport</keyword>
<feature type="transmembrane region" description="Helical" evidence="12">
    <location>
        <begin position="12"/>
        <end position="33"/>
    </location>
</feature>
<evidence type="ECO:0000256" key="1">
    <source>
        <dbReference type="ARBA" id="ARBA00002442"/>
    </source>
</evidence>
<evidence type="ECO:0000256" key="12">
    <source>
        <dbReference type="RuleBase" id="RU363101"/>
    </source>
</evidence>
<comment type="subcellular location">
    <subcellularLocation>
        <location evidence="2 12">Cell inner membrane</location>
        <topology evidence="2 12">Single-pass membrane protein</topology>
    </subcellularLocation>
</comment>
<evidence type="ECO:0000256" key="10">
    <source>
        <dbReference type="ARBA" id="ARBA00022989"/>
    </source>
</evidence>
<dbReference type="GO" id="GO:0015886">
    <property type="term" value="P:heme transport"/>
    <property type="evidence" value="ECO:0007669"/>
    <property type="project" value="InterPro"/>
</dbReference>
<evidence type="ECO:0000256" key="11">
    <source>
        <dbReference type="ARBA" id="ARBA00023136"/>
    </source>
</evidence>
<evidence type="ECO:0000313" key="14">
    <source>
        <dbReference type="Proteomes" id="UP000178885"/>
    </source>
</evidence>
<evidence type="ECO:0000256" key="9">
    <source>
        <dbReference type="ARBA" id="ARBA00022748"/>
    </source>
</evidence>
<dbReference type="EMBL" id="MFSU01000048">
    <property type="protein sequence ID" value="OGI47702.1"/>
    <property type="molecule type" value="Genomic_DNA"/>
</dbReference>
<dbReference type="GO" id="GO:1903607">
    <property type="term" value="P:cytochrome c biosynthetic process"/>
    <property type="evidence" value="ECO:0007669"/>
    <property type="project" value="TreeGrafter"/>
</dbReference>
<protein>
    <recommendedName>
        <fullName evidence="4 12">Heme exporter protein D</fullName>
    </recommendedName>
</protein>
<comment type="function">
    <text evidence="1 12">Required for the export of heme to the periplasm for the biogenesis of c-type cytochromes.</text>
</comment>
<keyword evidence="10 12" id="KW-1133">Transmembrane helix</keyword>
<keyword evidence="7 12" id="KW-0997">Cell inner membrane</keyword>
<evidence type="ECO:0000256" key="4">
    <source>
        <dbReference type="ARBA" id="ARBA00016461"/>
    </source>
</evidence>
<dbReference type="AlphaFoldDB" id="A0A1F6TRK8"/>
<evidence type="ECO:0000256" key="7">
    <source>
        <dbReference type="ARBA" id="ARBA00022519"/>
    </source>
</evidence>
<evidence type="ECO:0000256" key="6">
    <source>
        <dbReference type="ARBA" id="ARBA00022475"/>
    </source>
</evidence>
<evidence type="ECO:0000313" key="13">
    <source>
        <dbReference type="EMBL" id="OGI47702.1"/>
    </source>
</evidence>
<sequence>MNWAEFFSMGGYALYVWSSYAAAAVVLLLNIALPLRRRDAVLNALREFYRLKGRSR</sequence>
<evidence type="ECO:0000256" key="2">
    <source>
        <dbReference type="ARBA" id="ARBA00004377"/>
    </source>
</evidence>
<name>A0A1F6TRK8_9PROT</name>
<dbReference type="GO" id="GO:0017004">
    <property type="term" value="P:cytochrome complex assembly"/>
    <property type="evidence" value="ECO:0007669"/>
    <property type="project" value="UniProtKB-KW"/>
</dbReference>
<dbReference type="NCBIfam" id="TIGR03141">
    <property type="entry name" value="cytochro_ccmD"/>
    <property type="match status" value="1"/>
</dbReference>
<reference evidence="13 14" key="1">
    <citation type="journal article" date="2016" name="Nat. Commun.">
        <title>Thousands of microbial genomes shed light on interconnected biogeochemical processes in an aquifer system.</title>
        <authorList>
            <person name="Anantharaman K."/>
            <person name="Brown C.T."/>
            <person name="Hug L.A."/>
            <person name="Sharon I."/>
            <person name="Castelle C.J."/>
            <person name="Probst A.J."/>
            <person name="Thomas B.C."/>
            <person name="Singh A."/>
            <person name="Wilkins M.J."/>
            <person name="Karaoz U."/>
            <person name="Brodie E.L."/>
            <person name="Williams K.H."/>
            <person name="Hubbard S.S."/>
            <person name="Banfield J.F."/>
        </authorList>
    </citation>
    <scope>NUCLEOTIDE SEQUENCE [LARGE SCALE GENOMIC DNA]</scope>
</reference>
<comment type="similarity">
    <text evidence="3 12">Belongs to the CcmD/CycX/HelD family.</text>
</comment>
<evidence type="ECO:0000256" key="8">
    <source>
        <dbReference type="ARBA" id="ARBA00022692"/>
    </source>
</evidence>
<keyword evidence="8 12" id="KW-0812">Transmembrane</keyword>
<keyword evidence="9 12" id="KW-0201">Cytochrome c-type biogenesis</keyword>
<dbReference type="InterPro" id="IPR052075">
    <property type="entry name" value="Heme_exporter_D"/>
</dbReference>
<accession>A0A1F6TRK8</accession>
<comment type="caution">
    <text evidence="13">The sequence shown here is derived from an EMBL/GenBank/DDBJ whole genome shotgun (WGS) entry which is preliminary data.</text>
</comment>
<proteinExistence type="inferred from homology"/>
<keyword evidence="11 12" id="KW-0472">Membrane</keyword>
<dbReference type="InterPro" id="IPR007078">
    <property type="entry name" value="Haem_export_protD_CcmD"/>
</dbReference>
<evidence type="ECO:0000256" key="5">
    <source>
        <dbReference type="ARBA" id="ARBA00022448"/>
    </source>
</evidence>
<gene>
    <name evidence="13" type="ORF">A2151_02950</name>
</gene>
<dbReference type="STRING" id="1817760.A2151_02950"/>
<organism evidence="13 14">
    <name type="scientific">Candidatus Muproteobacteria bacterium RBG_16_65_34</name>
    <dbReference type="NCBI Taxonomy" id="1817760"/>
    <lineage>
        <taxon>Bacteria</taxon>
        <taxon>Pseudomonadati</taxon>
        <taxon>Pseudomonadota</taxon>
        <taxon>Candidatus Muproteobacteria</taxon>
    </lineage>
</organism>
<evidence type="ECO:0000256" key="3">
    <source>
        <dbReference type="ARBA" id="ARBA00008741"/>
    </source>
</evidence>
<dbReference type="GO" id="GO:0005886">
    <property type="term" value="C:plasma membrane"/>
    <property type="evidence" value="ECO:0007669"/>
    <property type="project" value="UniProtKB-SubCell"/>
</dbReference>
<dbReference type="PANTHER" id="PTHR37531">
    <property type="entry name" value="HEME EXPORTER PROTEIN D"/>
    <property type="match status" value="1"/>
</dbReference>
<dbReference type="Proteomes" id="UP000178885">
    <property type="component" value="Unassembled WGS sequence"/>
</dbReference>
<keyword evidence="6 12" id="KW-1003">Cell membrane</keyword>